<organism evidence="2 3">
    <name type="scientific">Candidatus Falkowbacteria bacterium CG10_big_fil_rev_8_21_14_0_10_44_15</name>
    <dbReference type="NCBI Taxonomy" id="1974569"/>
    <lineage>
        <taxon>Bacteria</taxon>
        <taxon>Candidatus Falkowiibacteriota</taxon>
    </lineage>
</organism>
<name>A0A2H0UYV6_9BACT</name>
<protein>
    <submittedName>
        <fullName evidence="2">DUF4325 domain-containing protein</fullName>
    </submittedName>
</protein>
<feature type="domain" description="DUF4325" evidence="1">
    <location>
        <begin position="24"/>
        <end position="75"/>
    </location>
</feature>
<evidence type="ECO:0000313" key="2">
    <source>
        <dbReference type="EMBL" id="PIR91987.1"/>
    </source>
</evidence>
<dbReference type="EMBL" id="PFAT01000053">
    <property type="protein sequence ID" value="PIR91987.1"/>
    <property type="molecule type" value="Genomic_DNA"/>
</dbReference>
<comment type="caution">
    <text evidence="2">The sequence shown here is derived from an EMBL/GenBank/DDBJ whole genome shotgun (WGS) entry which is preliminary data.</text>
</comment>
<evidence type="ECO:0000259" key="1">
    <source>
        <dbReference type="Pfam" id="PF14213"/>
    </source>
</evidence>
<accession>A0A2H0UYV6</accession>
<dbReference type="AlphaFoldDB" id="A0A2H0UYV6"/>
<dbReference type="Proteomes" id="UP000228510">
    <property type="component" value="Unassembled WGS sequence"/>
</dbReference>
<reference evidence="3" key="1">
    <citation type="submission" date="2017-09" db="EMBL/GenBank/DDBJ databases">
        <title>Depth-based differentiation of microbial function through sediment-hosted aquifers and enrichment of novel symbionts in the deep terrestrial subsurface.</title>
        <authorList>
            <person name="Probst A.J."/>
            <person name="Ladd B."/>
            <person name="Jarett J.K."/>
            <person name="Geller-Mcgrath D.E."/>
            <person name="Sieber C.M.K."/>
            <person name="Emerson J.B."/>
            <person name="Anantharaman K."/>
            <person name="Thomas B.C."/>
            <person name="Malmstrom R."/>
            <person name="Stieglmeier M."/>
            <person name="Klingl A."/>
            <person name="Woyke T."/>
            <person name="Ryan C.M."/>
            <person name="Banfield J.F."/>
        </authorList>
    </citation>
    <scope>NUCLEOTIDE SEQUENCE [LARGE SCALE GENOMIC DNA]</scope>
</reference>
<proteinExistence type="predicted"/>
<dbReference type="InterPro" id="IPR025474">
    <property type="entry name" value="DUF4325"/>
</dbReference>
<evidence type="ECO:0000313" key="3">
    <source>
        <dbReference type="Proteomes" id="UP000228510"/>
    </source>
</evidence>
<dbReference type="Pfam" id="PF14213">
    <property type="entry name" value="DUF4325"/>
    <property type="match status" value="1"/>
</dbReference>
<gene>
    <name evidence="2" type="ORF">COU01_04135</name>
</gene>
<sequence length="90" mass="10019">MTLEMKKFGKILNSRSSGREAVLRARQIINGSQGFDQIILDFSEVEIMSPSFADEFISGIRGAYSGKKIKIEGIKGNIVIKDTLEKLKLL</sequence>